<evidence type="ECO:0000256" key="7">
    <source>
        <dbReference type="RuleBase" id="RU364029"/>
    </source>
</evidence>
<reference evidence="8 9" key="1">
    <citation type="journal article" date="2016" name="MSphere">
        <title>Isolation and Characterization of a Novel Gammaherpesvirus from a Microbat Cell Line.</title>
        <authorList>
            <person name="Shabman R.S."/>
            <person name="Shrivastava S."/>
            <person name="Tsibane T."/>
            <person name="Attie O."/>
            <person name="Jayaprakash A."/>
            <person name="Mire C.E."/>
            <person name="Dilley K.E."/>
            <person name="Puri V."/>
            <person name="Stockwell T.B."/>
            <person name="Geisbert T.W."/>
            <person name="Sachidanandam R."/>
            <person name="Basler C.F."/>
        </authorList>
    </citation>
    <scope>NUCLEOTIDE SEQUENCE [LARGE SCALE GENOMIC DNA]</scope>
    <source>
        <strain evidence="8 9">My-HV8/Myotis velifer incautus/USA/FCGHV/2011</strain>
    </source>
</reference>
<dbReference type="GO" id="GO:0019031">
    <property type="term" value="C:viral envelope"/>
    <property type="evidence" value="ECO:0007669"/>
    <property type="project" value="InterPro"/>
</dbReference>
<keyword evidence="2 7" id="KW-1048">Host nucleus</keyword>
<comment type="function">
    <text evidence="7">Plays a role in efficient localization of neo-synthesized capsids to nuclear replication compartments, thereby controlling cleavage and packaging of virus genomic DNA.</text>
</comment>
<dbReference type="GO" id="GO:0030430">
    <property type="term" value="C:host cell cytoplasm"/>
    <property type="evidence" value="ECO:0007669"/>
    <property type="project" value="UniProtKB-SubCell"/>
</dbReference>
<accession>A0A0X9XD73</accession>
<dbReference type="OrthoDB" id="3440at10239"/>
<evidence type="ECO:0000256" key="3">
    <source>
        <dbReference type="ARBA" id="ARBA00022723"/>
    </source>
</evidence>
<proteinExistence type="inferred from homology"/>
<dbReference type="Pfam" id="PF01673">
    <property type="entry name" value="Herpes_env"/>
    <property type="match status" value="2"/>
</dbReference>
<evidence type="ECO:0000256" key="2">
    <source>
        <dbReference type="ARBA" id="ARBA00022562"/>
    </source>
</evidence>
<keyword evidence="6 7" id="KW-1035">Host cytoplasm</keyword>
<dbReference type="PROSITE" id="PS51988">
    <property type="entry name" value="HERPESVIRUS_UL32"/>
    <property type="match status" value="1"/>
</dbReference>
<protein>
    <recommendedName>
        <fullName evidence="7">Packaging protein UL32</fullName>
    </recommendedName>
</protein>
<sequence>MCHYLPWRKEVIFKHLQQLQNLLDFSFHPGCPETALNCPVLTNTHKSLLECSHCKICQLVYNLVNKHPPPVQFYEDYSCLCLFALYAPKSWSSTFMIAADFLELLTTYFPSVLQITTLYKPGNILGIDLQLHFFIHKCYRPMSSGNLLDISNLNFLKNEFLRGSLTGSISNLFCFKTIWQSLQHPGSMETTTQPACCSFLRQQVKTAPLPTKTPEALLPSSLQIVFAQPHLKTKSEFLSVFVEIWKHSDLLSHQNKFLAEKYTDLNVSYPETGDMCQGPCLLFQSLQLKKQNNTASVCMLCECVSSHPDAHEALAQLKNDILMSIDNNVKLTDRISFIIHEQSSMAYISDPLLRTIIKGCSSQEIHKHLFCDPLCTVNTAATCTDILFKIPEASSFQKLKSSLAIGTHLQQNHLLDCETLDTLVTIFKSIQTCKVGKTTFLEIIKELNTLLKKHNLHTLHTFHTAHIYC</sequence>
<evidence type="ECO:0000313" key="8">
    <source>
        <dbReference type="EMBL" id="AMA67426.1"/>
    </source>
</evidence>
<comment type="similarity">
    <text evidence="1 7">Belongs to the herpesviridae UL32 protein family.</text>
</comment>
<gene>
    <name evidence="8" type="primary">ORF68</name>
    <name evidence="8" type="ORF">AOT99_gpORF68</name>
</gene>
<dbReference type="EMBL" id="KU220026">
    <property type="protein sequence ID" value="AMA67426.1"/>
    <property type="molecule type" value="Genomic_DNA"/>
</dbReference>
<keyword evidence="9" id="KW-1185">Reference proteome</keyword>
<evidence type="ECO:0000256" key="5">
    <source>
        <dbReference type="ARBA" id="ARBA00022833"/>
    </source>
</evidence>
<evidence type="ECO:0000256" key="6">
    <source>
        <dbReference type="ARBA" id="ARBA00023200"/>
    </source>
</evidence>
<comment type="subcellular location">
    <subcellularLocation>
        <location evidence="7">Host cytoplasm</location>
    </subcellularLocation>
    <subcellularLocation>
        <location evidence="7">Host nucleus</location>
    </subcellularLocation>
</comment>
<evidence type="ECO:0000256" key="1">
    <source>
        <dbReference type="ARBA" id="ARBA00005235"/>
    </source>
</evidence>
<evidence type="ECO:0000313" key="9">
    <source>
        <dbReference type="Proteomes" id="UP000207650"/>
    </source>
</evidence>
<keyword evidence="5" id="KW-0862">Zinc</keyword>
<dbReference type="InterPro" id="IPR002597">
    <property type="entry name" value="Herpes_env"/>
</dbReference>
<keyword evidence="4" id="KW-0863">Zinc-finger</keyword>
<keyword evidence="3" id="KW-0479">Metal-binding</keyword>
<name>A0A0X9XD73_9GAMA</name>
<dbReference type="GO" id="GO:0008270">
    <property type="term" value="F:zinc ion binding"/>
    <property type="evidence" value="ECO:0007669"/>
    <property type="project" value="UniProtKB-KW"/>
</dbReference>
<dbReference type="Proteomes" id="UP000207650">
    <property type="component" value="Segment"/>
</dbReference>
<evidence type="ECO:0000256" key="4">
    <source>
        <dbReference type="ARBA" id="ARBA00022771"/>
    </source>
</evidence>
<dbReference type="GO" id="GO:0042025">
    <property type="term" value="C:host cell nucleus"/>
    <property type="evidence" value="ECO:0007669"/>
    <property type="project" value="UniProtKB-SubCell"/>
</dbReference>
<dbReference type="KEGG" id="vg:26836988"/>
<organism evidence="8 9">
    <name type="scientific">Vespertilionid gammaherpesvirus 1</name>
    <dbReference type="NCBI Taxonomy" id="2560830"/>
    <lineage>
        <taxon>Viruses</taxon>
        <taxon>Duplodnaviria</taxon>
        <taxon>Heunggongvirae</taxon>
        <taxon>Peploviricota</taxon>
        <taxon>Herviviricetes</taxon>
        <taxon>Herpesvirales</taxon>
        <taxon>Orthoherpesviridae</taxon>
        <taxon>Gammaherpesvirinae</taxon>
        <taxon>Percavirus</taxon>
        <taxon>Percavirus vespertilionidgamma1</taxon>
    </lineage>
</organism>